<protein>
    <submittedName>
        <fullName evidence="1">Uncharacterized protein</fullName>
    </submittedName>
</protein>
<dbReference type="Proteomes" id="UP000294830">
    <property type="component" value="Unassembled WGS sequence"/>
</dbReference>
<evidence type="ECO:0000313" key="1">
    <source>
        <dbReference type="EMBL" id="TCN63029.1"/>
    </source>
</evidence>
<dbReference type="EMBL" id="SLWB01000016">
    <property type="protein sequence ID" value="TCN63029.1"/>
    <property type="molecule type" value="Genomic_DNA"/>
</dbReference>
<evidence type="ECO:0000313" key="2">
    <source>
        <dbReference type="Proteomes" id="UP000294830"/>
    </source>
</evidence>
<gene>
    <name evidence="1" type="ORF">CLV25_1167</name>
</gene>
<reference evidence="1 2" key="1">
    <citation type="submission" date="2019-03" db="EMBL/GenBank/DDBJ databases">
        <title>Genomic Encyclopedia of Archaeal and Bacterial Type Strains, Phase II (KMG-II): from individual species to whole genera.</title>
        <authorList>
            <person name="Goeker M."/>
        </authorList>
    </citation>
    <scope>NUCLEOTIDE SEQUENCE [LARGE SCALE GENOMIC DNA]</scope>
    <source>
        <strain evidence="1 2">RL-C</strain>
    </source>
</reference>
<organism evidence="1 2">
    <name type="scientific">Acetobacteroides hydrogenigenes</name>
    <dbReference type="NCBI Taxonomy" id="979970"/>
    <lineage>
        <taxon>Bacteria</taxon>
        <taxon>Pseudomonadati</taxon>
        <taxon>Bacteroidota</taxon>
        <taxon>Bacteroidia</taxon>
        <taxon>Bacteroidales</taxon>
        <taxon>Rikenellaceae</taxon>
        <taxon>Acetobacteroides</taxon>
    </lineage>
</organism>
<keyword evidence="2" id="KW-1185">Reference proteome</keyword>
<accession>A0A4R2EG19</accession>
<dbReference type="AlphaFoldDB" id="A0A4R2EG19"/>
<comment type="caution">
    <text evidence="1">The sequence shown here is derived from an EMBL/GenBank/DDBJ whole genome shotgun (WGS) entry which is preliminary data.</text>
</comment>
<sequence>MIRNLCAIWYHDTRIKKAKQNTVHRMSHFAGVSLVILDNAN</sequence>
<proteinExistence type="predicted"/>
<name>A0A4R2EG19_9BACT</name>